<reference evidence="1 2" key="1">
    <citation type="submission" date="2019-02" db="EMBL/GenBank/DDBJ databases">
        <title>Arundinibacter roseus gen. nov., sp. nov., a new member of the family Cytophagaceae.</title>
        <authorList>
            <person name="Szuroczki S."/>
            <person name="Khayer B."/>
            <person name="Sproer C."/>
            <person name="Toumi M."/>
            <person name="Szabo A."/>
            <person name="Felfoldi T."/>
            <person name="Schumann P."/>
            <person name="Toth E."/>
        </authorList>
    </citation>
    <scope>NUCLEOTIDE SEQUENCE [LARGE SCALE GENOMIC DNA]</scope>
    <source>
        <strain evidence="1 2">DMA-k-7a</strain>
    </source>
</reference>
<evidence type="ECO:0000313" key="1">
    <source>
        <dbReference type="EMBL" id="TDB68202.1"/>
    </source>
</evidence>
<protein>
    <submittedName>
        <fullName evidence="1">Uncharacterized protein</fullName>
    </submittedName>
</protein>
<dbReference type="OrthoDB" id="962802at2"/>
<gene>
    <name evidence="1" type="ORF">EZE20_04575</name>
</gene>
<sequence length="81" mass="9319">MSKRLVRLFSAHLPDQINTLTGIDLHVVLYDGNTAFGRLKNHTPESFNLVDLRGYIHSFEYAEVEVVIFEKSSKKEQLPML</sequence>
<organism evidence="1 2">
    <name type="scientific">Arundinibacter roseus</name>
    <dbReference type="NCBI Taxonomy" id="2070510"/>
    <lineage>
        <taxon>Bacteria</taxon>
        <taxon>Pseudomonadati</taxon>
        <taxon>Bacteroidota</taxon>
        <taxon>Cytophagia</taxon>
        <taxon>Cytophagales</taxon>
        <taxon>Spirosomataceae</taxon>
        <taxon>Arundinibacter</taxon>
    </lineage>
</organism>
<keyword evidence="2" id="KW-1185">Reference proteome</keyword>
<accession>A0A4R4KMH7</accession>
<evidence type="ECO:0000313" key="2">
    <source>
        <dbReference type="Proteomes" id="UP000295706"/>
    </source>
</evidence>
<dbReference type="AlphaFoldDB" id="A0A4R4KMH7"/>
<comment type="caution">
    <text evidence="1">The sequence shown here is derived from an EMBL/GenBank/DDBJ whole genome shotgun (WGS) entry which is preliminary data.</text>
</comment>
<dbReference type="Proteomes" id="UP000295706">
    <property type="component" value="Unassembled WGS sequence"/>
</dbReference>
<name>A0A4R4KMH7_9BACT</name>
<proteinExistence type="predicted"/>
<dbReference type="RefSeq" id="WP_132114943.1">
    <property type="nucleotide sequence ID" value="NZ_SMJU01000002.1"/>
</dbReference>
<dbReference type="EMBL" id="SMJU01000002">
    <property type="protein sequence ID" value="TDB68202.1"/>
    <property type="molecule type" value="Genomic_DNA"/>
</dbReference>